<proteinExistence type="predicted"/>
<feature type="signal peptide" evidence="1">
    <location>
        <begin position="1"/>
        <end position="19"/>
    </location>
</feature>
<evidence type="ECO:0000256" key="1">
    <source>
        <dbReference type="SAM" id="SignalP"/>
    </source>
</evidence>
<reference evidence="2 3" key="1">
    <citation type="submission" date="2018-09" db="EMBL/GenBank/DDBJ databases">
        <title>Genomic investigation of the strawberry pathogen Phytophthora fragariae indicates pathogenicity is determined by transcriptional variation in three key races.</title>
        <authorList>
            <person name="Adams T.M."/>
            <person name="Armitage A.D."/>
            <person name="Sobczyk M.K."/>
            <person name="Bates H.J."/>
            <person name="Dunwell J.M."/>
            <person name="Nellist C.F."/>
            <person name="Harrison R.J."/>
        </authorList>
    </citation>
    <scope>NUCLEOTIDE SEQUENCE [LARGE SCALE GENOMIC DNA]</scope>
    <source>
        <strain evidence="2 3">NOV-77</strain>
    </source>
</reference>
<dbReference type="EMBL" id="QXFY01000121">
    <property type="protein sequence ID" value="KAE9356032.1"/>
    <property type="molecule type" value="Genomic_DNA"/>
</dbReference>
<comment type="caution">
    <text evidence="2">The sequence shown here is derived from an EMBL/GenBank/DDBJ whole genome shotgun (WGS) entry which is preliminary data.</text>
</comment>
<evidence type="ECO:0008006" key="4">
    <source>
        <dbReference type="Google" id="ProtNLM"/>
    </source>
</evidence>
<organism evidence="2 3">
    <name type="scientific">Phytophthora fragariae</name>
    <dbReference type="NCBI Taxonomy" id="53985"/>
    <lineage>
        <taxon>Eukaryota</taxon>
        <taxon>Sar</taxon>
        <taxon>Stramenopiles</taxon>
        <taxon>Oomycota</taxon>
        <taxon>Peronosporomycetes</taxon>
        <taxon>Peronosporales</taxon>
        <taxon>Peronosporaceae</taxon>
        <taxon>Phytophthora</taxon>
    </lineage>
</organism>
<evidence type="ECO:0000313" key="2">
    <source>
        <dbReference type="EMBL" id="KAE9356032.1"/>
    </source>
</evidence>
<protein>
    <recommendedName>
        <fullName evidence="4">Secreted protein</fullName>
    </recommendedName>
</protein>
<keyword evidence="1" id="KW-0732">Signal</keyword>
<accession>A0A6G0SDE3</accession>
<feature type="chain" id="PRO_5026105028" description="Secreted protein" evidence="1">
    <location>
        <begin position="20"/>
        <end position="88"/>
    </location>
</feature>
<dbReference type="Proteomes" id="UP000486351">
    <property type="component" value="Unassembled WGS sequence"/>
</dbReference>
<name>A0A6G0SDE3_9STRA</name>
<sequence>MPSNVTPLSTLVMLALVHAVRITCSLQCATTSAPTACVTAGARRTTSCTTCTCARYPQLCRPWGRMFVVGPCSATQTRAHLAMGWTGT</sequence>
<evidence type="ECO:0000313" key="3">
    <source>
        <dbReference type="Proteomes" id="UP000486351"/>
    </source>
</evidence>
<gene>
    <name evidence="2" type="ORF">PF008_g3801</name>
</gene>
<dbReference type="AlphaFoldDB" id="A0A6G0SDE3"/>